<sequence length="875" mass="99857">MAAAYTPMIQQYLRVKAEYQDAFLFFRLGDFYEMFFEDAINASQELEITLTSREGGSEDRIPMCGVPYHSAPNYIEQLVEKGYKVAICEQTEDPKQAKGVVRREVVQLITPGTMMEGRGLNENENNFIASITSFKDETFGFIYNDLSTGETKATILTEGFDAVLNELSLSGAKEIVISSDFEGGWQKKIKERSIMTISIEDEIEPKEGFLPLLTDLTQDKLRKTASRLFNYLYRTQKRSLDHLQNVSLYQINQFMKIDYFSKRNLELTETIRSKGKKGSLLWLLDETKTAMGSRLLKQWVDRPQIDEKEITRRHTVVETLITNFYEREEIREKLKEVYDLERLAGRVAFGNVNARDLVQLKKSLQQIPSLKAMVNNLPNEIVSAEAERLDGCEEVADILEQAIVENPPLSIKDGNLIQDGYHEELDRFRDATRNGKTWIAQLEKQEREKTGIKSLKVGYNRVFGYYIEVTKSNLHLLTEGQYDRKQTLTNAERFITPELKEKEALILQAEEKAVELEYQLFAEVREHIKGYIPRLQKLAKIISEIDVLQCFAVVSEQRHYVKPSFSKERKIVLKDGRHPVVEKVMNAQEYVPNDCYMDGEREVLLITGPNMSGKSTYMRQVALTAILGQIGCYVPASEAVLPIFDQVFTRIGAADDLISGQSTFMVEMLEAKNAIVNATQDSLILFDEIGRGTSTYDGMALAQAIIEYIHHRIGAKTLFSTHYHELTVLEESLEQLKNVHVSAVEQNGKVVFLHKIKEGAADKSYGIHVAQLAELPEELIVRANEILIGLEQTGKEPGQKTIPILNPPNESMAEPKQIQEPKGQLSFFEELKIEKKQTFNVKEKKVIEQLKTLEILDMTPMEALNALYELHKKLK</sequence>
<dbReference type="NCBIfam" id="TIGR01070">
    <property type="entry name" value="mutS1"/>
    <property type="match status" value="1"/>
</dbReference>
<dbReference type="InterPro" id="IPR005748">
    <property type="entry name" value="DNA_mismatch_repair_MutS"/>
</dbReference>
<dbReference type="CDD" id="cd03284">
    <property type="entry name" value="ABC_MutS1"/>
    <property type="match status" value="1"/>
</dbReference>
<dbReference type="NCBIfam" id="NF003810">
    <property type="entry name" value="PRK05399.1"/>
    <property type="match status" value="1"/>
</dbReference>
<dbReference type="SUPFAM" id="SSF52540">
    <property type="entry name" value="P-loop containing nucleoside triphosphate hydrolases"/>
    <property type="match status" value="1"/>
</dbReference>
<dbReference type="Gene3D" id="3.40.50.300">
    <property type="entry name" value="P-loop containing nucleotide triphosphate hydrolases"/>
    <property type="match status" value="1"/>
</dbReference>
<dbReference type="PANTHER" id="PTHR11361:SF34">
    <property type="entry name" value="DNA MISMATCH REPAIR PROTEIN MSH1, MITOCHONDRIAL"/>
    <property type="match status" value="1"/>
</dbReference>
<evidence type="ECO:0000256" key="2">
    <source>
        <dbReference type="ARBA" id="ARBA00022741"/>
    </source>
</evidence>
<dbReference type="HAMAP" id="MF_00096">
    <property type="entry name" value="MutS"/>
    <property type="match status" value="1"/>
</dbReference>
<dbReference type="SMART" id="SM00533">
    <property type="entry name" value="MUTSd"/>
    <property type="match status" value="1"/>
</dbReference>
<accession>A0ABU0AFU8</accession>
<dbReference type="InterPro" id="IPR007696">
    <property type="entry name" value="DNA_mismatch_repair_MutS_core"/>
</dbReference>
<dbReference type="InterPro" id="IPR007695">
    <property type="entry name" value="DNA_mismatch_repair_MutS-lik_N"/>
</dbReference>
<evidence type="ECO:0000256" key="1">
    <source>
        <dbReference type="ARBA" id="ARBA00006271"/>
    </source>
</evidence>
<dbReference type="InterPro" id="IPR007861">
    <property type="entry name" value="DNA_mismatch_repair_MutS_clamp"/>
</dbReference>
<dbReference type="InterPro" id="IPR036678">
    <property type="entry name" value="MutS_con_dom_sf"/>
</dbReference>
<dbReference type="Gene3D" id="3.30.420.110">
    <property type="entry name" value="MutS, connector domain"/>
    <property type="match status" value="1"/>
</dbReference>
<proteinExistence type="inferred from homology"/>
<evidence type="ECO:0000256" key="5">
    <source>
        <dbReference type="ARBA" id="ARBA00023125"/>
    </source>
</evidence>
<keyword evidence="2 7" id="KW-0547">Nucleotide-binding</keyword>
<keyword evidence="3 7" id="KW-0227">DNA damage</keyword>
<reference evidence="11 12" key="1">
    <citation type="submission" date="2023-07" db="EMBL/GenBank/DDBJ databases">
        <title>Genomic Encyclopedia of Type Strains, Phase IV (KMG-IV): sequencing the most valuable type-strain genomes for metagenomic binning, comparative biology and taxonomic classification.</title>
        <authorList>
            <person name="Goeker M."/>
        </authorList>
    </citation>
    <scope>NUCLEOTIDE SEQUENCE [LARGE SCALE GENOMIC DNA]</scope>
    <source>
        <strain evidence="11 12">DSM 23494</strain>
    </source>
</reference>
<keyword evidence="4 7" id="KW-0067">ATP-binding</keyword>
<protein>
    <recommendedName>
        <fullName evidence="7 8">DNA mismatch repair protein MutS</fullName>
    </recommendedName>
</protein>
<dbReference type="Pfam" id="PF05188">
    <property type="entry name" value="MutS_II"/>
    <property type="match status" value="1"/>
</dbReference>
<name>A0ABU0AFU8_9BACI</name>
<comment type="caution">
    <text evidence="11">The sequence shown here is derived from an EMBL/GenBank/DDBJ whole genome shotgun (WGS) entry which is preliminary data.</text>
</comment>
<comment type="similarity">
    <text evidence="1 7 9">Belongs to the DNA mismatch repair MutS family.</text>
</comment>
<dbReference type="InterPro" id="IPR000432">
    <property type="entry name" value="DNA_mismatch_repair_MutS_C"/>
</dbReference>
<evidence type="ECO:0000313" key="11">
    <source>
        <dbReference type="EMBL" id="MDQ0270136.1"/>
    </source>
</evidence>
<evidence type="ECO:0000256" key="6">
    <source>
        <dbReference type="ARBA" id="ARBA00023204"/>
    </source>
</evidence>
<evidence type="ECO:0000256" key="4">
    <source>
        <dbReference type="ARBA" id="ARBA00022840"/>
    </source>
</evidence>
<dbReference type="Pfam" id="PF05192">
    <property type="entry name" value="MutS_III"/>
    <property type="match status" value="1"/>
</dbReference>
<gene>
    <name evidence="7" type="primary">mutS</name>
    <name evidence="11" type="ORF">J2S17_002011</name>
</gene>
<dbReference type="SMART" id="SM00534">
    <property type="entry name" value="MUTSac"/>
    <property type="match status" value="1"/>
</dbReference>
<feature type="binding site" evidence="7">
    <location>
        <begin position="608"/>
        <end position="615"/>
    </location>
    <ligand>
        <name>ATP</name>
        <dbReference type="ChEBI" id="CHEBI:30616"/>
    </ligand>
</feature>
<dbReference type="Gene3D" id="3.40.1170.10">
    <property type="entry name" value="DNA repair protein MutS, domain I"/>
    <property type="match status" value="1"/>
</dbReference>
<evidence type="ECO:0000256" key="8">
    <source>
        <dbReference type="NCBIfam" id="TIGR01070"/>
    </source>
</evidence>
<keyword evidence="12" id="KW-1185">Reference proteome</keyword>
<dbReference type="PANTHER" id="PTHR11361">
    <property type="entry name" value="DNA MISMATCH REPAIR PROTEIN MUTS FAMILY MEMBER"/>
    <property type="match status" value="1"/>
</dbReference>
<dbReference type="InterPro" id="IPR045076">
    <property type="entry name" value="MutS"/>
</dbReference>
<dbReference type="InterPro" id="IPR016151">
    <property type="entry name" value="DNA_mismatch_repair_MutS_N"/>
</dbReference>
<dbReference type="Pfam" id="PF05190">
    <property type="entry name" value="MutS_IV"/>
    <property type="match status" value="1"/>
</dbReference>
<dbReference type="Pfam" id="PF01624">
    <property type="entry name" value="MutS_I"/>
    <property type="match status" value="1"/>
</dbReference>
<evidence type="ECO:0000256" key="3">
    <source>
        <dbReference type="ARBA" id="ARBA00022763"/>
    </source>
</evidence>
<evidence type="ECO:0000256" key="7">
    <source>
        <dbReference type="HAMAP-Rule" id="MF_00096"/>
    </source>
</evidence>
<dbReference type="PIRSF" id="PIRSF037677">
    <property type="entry name" value="DNA_mis_repair_Msh6"/>
    <property type="match status" value="1"/>
</dbReference>
<dbReference type="Pfam" id="PF00488">
    <property type="entry name" value="MutS_V"/>
    <property type="match status" value="1"/>
</dbReference>
<dbReference type="InterPro" id="IPR017261">
    <property type="entry name" value="DNA_mismatch_repair_MutS/MSH"/>
</dbReference>
<keyword evidence="5 7" id="KW-0238">DNA-binding</keyword>
<organism evidence="11 12">
    <name type="scientific">Cytobacillus purgationiresistens</name>
    <dbReference type="NCBI Taxonomy" id="863449"/>
    <lineage>
        <taxon>Bacteria</taxon>
        <taxon>Bacillati</taxon>
        <taxon>Bacillota</taxon>
        <taxon>Bacilli</taxon>
        <taxon>Bacillales</taxon>
        <taxon>Bacillaceae</taxon>
        <taxon>Cytobacillus</taxon>
    </lineage>
</organism>
<dbReference type="PROSITE" id="PS00486">
    <property type="entry name" value="DNA_MISMATCH_REPAIR_2"/>
    <property type="match status" value="1"/>
</dbReference>
<keyword evidence="6 7" id="KW-0234">DNA repair</keyword>
<dbReference type="SUPFAM" id="SSF55271">
    <property type="entry name" value="DNA repair protein MutS, domain I"/>
    <property type="match status" value="1"/>
</dbReference>
<evidence type="ECO:0000259" key="10">
    <source>
        <dbReference type="PROSITE" id="PS00486"/>
    </source>
</evidence>
<dbReference type="InterPro" id="IPR036187">
    <property type="entry name" value="DNA_mismatch_repair_MutS_sf"/>
</dbReference>
<dbReference type="SUPFAM" id="SSF53150">
    <property type="entry name" value="DNA repair protein MutS, domain II"/>
    <property type="match status" value="1"/>
</dbReference>
<dbReference type="InterPro" id="IPR027417">
    <property type="entry name" value="P-loop_NTPase"/>
</dbReference>
<evidence type="ECO:0000313" key="12">
    <source>
        <dbReference type="Proteomes" id="UP001238088"/>
    </source>
</evidence>
<dbReference type="SUPFAM" id="SSF48334">
    <property type="entry name" value="DNA repair protein MutS, domain III"/>
    <property type="match status" value="1"/>
</dbReference>
<dbReference type="Proteomes" id="UP001238088">
    <property type="component" value="Unassembled WGS sequence"/>
</dbReference>
<evidence type="ECO:0000256" key="9">
    <source>
        <dbReference type="RuleBase" id="RU003756"/>
    </source>
</evidence>
<dbReference type="Gene3D" id="1.10.1420.10">
    <property type="match status" value="2"/>
</dbReference>
<dbReference type="RefSeq" id="WP_307474294.1">
    <property type="nucleotide sequence ID" value="NZ_JAUSUB010000007.1"/>
</dbReference>
<feature type="domain" description="DNA mismatch repair proteins mutS family" evidence="10">
    <location>
        <begin position="682"/>
        <end position="698"/>
    </location>
</feature>
<comment type="function">
    <text evidence="7">This protein is involved in the repair of mismatches in DNA. It is possible that it carries out the mismatch recognition step. This protein has a weak ATPase activity.</text>
</comment>
<dbReference type="InterPro" id="IPR007860">
    <property type="entry name" value="DNA_mmatch_repair_MutS_con_dom"/>
</dbReference>
<dbReference type="EMBL" id="JAUSUB010000007">
    <property type="protein sequence ID" value="MDQ0270136.1"/>
    <property type="molecule type" value="Genomic_DNA"/>
</dbReference>